<evidence type="ECO:0000256" key="2">
    <source>
        <dbReference type="ARBA" id="ARBA00022884"/>
    </source>
</evidence>
<dbReference type="InterPro" id="IPR035979">
    <property type="entry name" value="RBD_domain_sf"/>
</dbReference>
<evidence type="ECO:0000313" key="6">
    <source>
        <dbReference type="EMBL" id="PLN81562.1"/>
    </source>
</evidence>
<protein>
    <recommendedName>
        <fullName evidence="5">RRM domain-containing protein</fullName>
    </recommendedName>
</protein>
<proteinExistence type="predicted"/>
<dbReference type="SMART" id="SM00360">
    <property type="entry name" value="RRM"/>
    <property type="match status" value="2"/>
</dbReference>
<dbReference type="InterPro" id="IPR000504">
    <property type="entry name" value="RRM_dom"/>
</dbReference>
<dbReference type="EMBL" id="KZ559535">
    <property type="protein sequence ID" value="PLN81562.1"/>
    <property type="molecule type" value="Genomic_DNA"/>
</dbReference>
<dbReference type="InterPro" id="IPR012677">
    <property type="entry name" value="Nucleotide-bd_a/b_plait_sf"/>
</dbReference>
<keyword evidence="7" id="KW-1185">Reference proteome</keyword>
<organism evidence="6 7">
    <name type="scientific">Aspergillus taichungensis</name>
    <dbReference type="NCBI Taxonomy" id="482145"/>
    <lineage>
        <taxon>Eukaryota</taxon>
        <taxon>Fungi</taxon>
        <taxon>Dikarya</taxon>
        <taxon>Ascomycota</taxon>
        <taxon>Pezizomycotina</taxon>
        <taxon>Eurotiomycetes</taxon>
        <taxon>Eurotiomycetidae</taxon>
        <taxon>Eurotiales</taxon>
        <taxon>Aspergillaceae</taxon>
        <taxon>Aspergillus</taxon>
        <taxon>Aspergillus subgen. Circumdati</taxon>
    </lineage>
</organism>
<gene>
    <name evidence="6" type="ORF">BDW42DRAFT_185331</name>
</gene>
<reference evidence="7" key="1">
    <citation type="submission" date="2017-12" db="EMBL/GenBank/DDBJ databases">
        <authorList>
            <consortium name="DOE Joint Genome Institute"/>
            <person name="Mondo S.J."/>
            <person name="Kjaerbolling I."/>
            <person name="Vesth T.C."/>
            <person name="Frisvad J.C."/>
            <person name="Nybo J.L."/>
            <person name="Theobald S."/>
            <person name="Kuo A."/>
            <person name="Bowyer P."/>
            <person name="Matsuda Y."/>
            <person name="Lyhne E.K."/>
            <person name="Kogle M.E."/>
            <person name="Clum A."/>
            <person name="Lipzen A."/>
            <person name="Salamov A."/>
            <person name="Ngan C.Y."/>
            <person name="Daum C."/>
            <person name="Chiniquy J."/>
            <person name="Barry K."/>
            <person name="LaButti K."/>
            <person name="Haridas S."/>
            <person name="Simmons B.A."/>
            <person name="Magnuson J.K."/>
            <person name="Mortensen U.H."/>
            <person name="Larsen T.O."/>
            <person name="Grigoriev I.V."/>
            <person name="Baker S.E."/>
            <person name="Andersen M.R."/>
            <person name="Nordberg H.P."/>
            <person name="Cantor M.N."/>
            <person name="Hua S.X."/>
        </authorList>
    </citation>
    <scope>NUCLEOTIDE SEQUENCE [LARGE SCALE GENOMIC DNA]</scope>
    <source>
        <strain evidence="7">IBT 19404</strain>
    </source>
</reference>
<feature type="compositionally biased region" description="Polar residues" evidence="4">
    <location>
        <begin position="1"/>
        <end position="25"/>
    </location>
</feature>
<evidence type="ECO:0000259" key="5">
    <source>
        <dbReference type="PROSITE" id="PS50102"/>
    </source>
</evidence>
<evidence type="ECO:0000256" key="3">
    <source>
        <dbReference type="PROSITE-ProRule" id="PRU00176"/>
    </source>
</evidence>
<feature type="domain" description="RRM" evidence="5">
    <location>
        <begin position="409"/>
        <end position="486"/>
    </location>
</feature>
<feature type="compositionally biased region" description="Low complexity" evidence="4">
    <location>
        <begin position="26"/>
        <end position="43"/>
    </location>
</feature>
<feature type="region of interest" description="Disordered" evidence="4">
    <location>
        <begin position="87"/>
        <end position="109"/>
    </location>
</feature>
<keyword evidence="2 3" id="KW-0694">RNA-binding</keyword>
<dbReference type="FunFam" id="3.30.70.330:FF:000089">
    <property type="entry name" value="RNA binding protein"/>
    <property type="match status" value="1"/>
</dbReference>
<keyword evidence="1" id="KW-0597">Phosphoprotein</keyword>
<accession>A0A2J5HW23</accession>
<feature type="region of interest" description="Disordered" evidence="4">
    <location>
        <begin position="1"/>
        <end position="69"/>
    </location>
</feature>
<feature type="compositionally biased region" description="Gly residues" evidence="4">
    <location>
        <begin position="560"/>
        <end position="570"/>
    </location>
</feature>
<dbReference type="OrthoDB" id="431169at2759"/>
<feature type="compositionally biased region" description="Low complexity" evidence="4">
    <location>
        <begin position="605"/>
        <end position="620"/>
    </location>
</feature>
<evidence type="ECO:0000313" key="7">
    <source>
        <dbReference type="Proteomes" id="UP000235023"/>
    </source>
</evidence>
<dbReference type="AlphaFoldDB" id="A0A2J5HW23"/>
<dbReference type="SUPFAM" id="SSF54928">
    <property type="entry name" value="RNA-binding domain, RBD"/>
    <property type="match status" value="2"/>
</dbReference>
<dbReference type="CDD" id="cd12245">
    <property type="entry name" value="RRM_scw1_like"/>
    <property type="match status" value="1"/>
</dbReference>
<dbReference type="Pfam" id="PF00076">
    <property type="entry name" value="RRM_1"/>
    <property type="match status" value="1"/>
</dbReference>
<sequence length="633" mass="64844">MSGSSNQSARTSPGSFNTNQHTPSVSSGASPPHPSFPSSQPPSTAQNAMSTDVYHSAVSHPTSSLTPSFSDPFSPLAASAAALDAVTPTTMRHPDSDRSSRRLNGFARSPVSGTNAIIMRKLPQNTGHDALRSMLLFSKGLVDVEFIPYDPAEDAGYKSAIARFASPDAAEEAQLLLHGKRNSTDNANMIVELYNGPGPRRNTIDHSATSRGFLGSGIPTNGPSLAANGPASAASDSFPPSTAAGAPADAGHRIHTLFSPQSPIGNGIGHDLPRVSGKAMIDGEPEDDTTVILDNPLAYAEKGHAGSLSYRRSTNPPMPTGQFANLSLATNISSPPVPNYPSGGSAAHMGLTTPSPAFAPSMTPTTAMGAGHGVPYGKPHGNPPRNSHPSRHSHSLPAANPNDQNPPCNTLYVGNLPPDTSEEELKALFSKQRGYKRLCFRNKQNGPMCFVEFEDVGTAGKSLTELYGFRLSNSMKTGIRLSFSKNPLGVRSGQSSQQAAAAAAAAATAMASSGVGSGGAGAGGANLAGLSGHGFAGVTRPPPGLESQAPPGLPQPIGMRGNGTLHGPGSHGPIPNPAAAYNPNAGLGIRSPLHPMMTPTPPPSAGAANGTNGTTGPSPGQFNSPYPDYMLGR</sequence>
<feature type="region of interest" description="Disordered" evidence="4">
    <location>
        <begin position="357"/>
        <end position="410"/>
    </location>
</feature>
<name>A0A2J5HW23_9EURO</name>
<evidence type="ECO:0000256" key="4">
    <source>
        <dbReference type="SAM" id="MobiDB-lite"/>
    </source>
</evidence>
<feature type="region of interest" description="Disordered" evidence="4">
    <location>
        <begin position="214"/>
        <end position="247"/>
    </location>
</feature>
<dbReference type="PANTHER" id="PTHR10501">
    <property type="entry name" value="U1 SMALL NUCLEAR RIBONUCLEOPROTEIN A/U2 SMALL NUCLEAR RIBONUCLEOPROTEIN B"/>
    <property type="match status" value="1"/>
</dbReference>
<feature type="region of interest" description="Disordered" evidence="4">
    <location>
        <begin position="534"/>
        <end position="633"/>
    </location>
</feature>
<dbReference type="Gene3D" id="3.30.70.330">
    <property type="match status" value="1"/>
</dbReference>
<dbReference type="Proteomes" id="UP000235023">
    <property type="component" value="Unassembled WGS sequence"/>
</dbReference>
<dbReference type="GO" id="GO:0003723">
    <property type="term" value="F:RNA binding"/>
    <property type="evidence" value="ECO:0007669"/>
    <property type="project" value="UniProtKB-UniRule"/>
</dbReference>
<evidence type="ECO:0000256" key="1">
    <source>
        <dbReference type="ARBA" id="ARBA00022553"/>
    </source>
</evidence>
<dbReference type="PROSITE" id="PS50102">
    <property type="entry name" value="RRM"/>
    <property type="match status" value="1"/>
</dbReference>
<feature type="compositionally biased region" description="Low complexity" evidence="4">
    <location>
        <begin position="230"/>
        <end position="244"/>
    </location>
</feature>
<dbReference type="CDD" id="cd00590">
    <property type="entry name" value="RRM_SF"/>
    <property type="match status" value="1"/>
</dbReference>